<feature type="region of interest" description="Disordered" evidence="1">
    <location>
        <begin position="919"/>
        <end position="940"/>
    </location>
</feature>
<dbReference type="Pfam" id="PF20778">
    <property type="entry name" value="SLS1_C"/>
    <property type="match status" value="1"/>
</dbReference>
<accession>A0A6G1KJH3</accession>
<evidence type="ECO:0000313" key="6">
    <source>
        <dbReference type="Proteomes" id="UP000799428"/>
    </source>
</evidence>
<protein>
    <submittedName>
        <fullName evidence="5">Uncharacterized protein</fullName>
    </submittedName>
</protein>
<evidence type="ECO:0000256" key="1">
    <source>
        <dbReference type="SAM" id="MobiDB-lite"/>
    </source>
</evidence>
<feature type="domain" description="SLS1 C-terminal" evidence="4">
    <location>
        <begin position="441"/>
        <end position="762"/>
    </location>
</feature>
<feature type="domain" description="SLS1 first KH" evidence="2">
    <location>
        <begin position="270"/>
        <end position="336"/>
    </location>
</feature>
<dbReference type="PANTHER" id="PTHR37919:SF2">
    <property type="entry name" value="EXPERA DOMAIN-CONTAINING PROTEIN"/>
    <property type="match status" value="1"/>
</dbReference>
<feature type="compositionally biased region" description="Basic and acidic residues" evidence="1">
    <location>
        <begin position="783"/>
        <end position="804"/>
    </location>
</feature>
<evidence type="ECO:0000313" key="5">
    <source>
        <dbReference type="EMBL" id="KAF2712984.1"/>
    </source>
</evidence>
<proteinExistence type="predicted"/>
<keyword evidence="6" id="KW-1185">Reference proteome</keyword>
<name>A0A6G1KJH3_9PLEO</name>
<gene>
    <name evidence="5" type="ORF">K504DRAFT_369936</name>
</gene>
<dbReference type="InterPro" id="IPR032741">
    <property type="entry name" value="Sls1_KH-1"/>
</dbReference>
<evidence type="ECO:0000259" key="4">
    <source>
        <dbReference type="Pfam" id="PF20778"/>
    </source>
</evidence>
<dbReference type="InterPro" id="IPR048400">
    <property type="entry name" value="SLS1_N"/>
</dbReference>
<dbReference type="OrthoDB" id="5392646at2759"/>
<dbReference type="AlphaFoldDB" id="A0A6G1KJH3"/>
<evidence type="ECO:0000259" key="2">
    <source>
        <dbReference type="Pfam" id="PF14611"/>
    </source>
</evidence>
<dbReference type="GO" id="GO:0005743">
    <property type="term" value="C:mitochondrial inner membrane"/>
    <property type="evidence" value="ECO:0007669"/>
    <property type="project" value="InterPro"/>
</dbReference>
<reference evidence="5" key="1">
    <citation type="journal article" date="2020" name="Stud. Mycol.">
        <title>101 Dothideomycetes genomes: a test case for predicting lifestyles and emergence of pathogens.</title>
        <authorList>
            <person name="Haridas S."/>
            <person name="Albert R."/>
            <person name="Binder M."/>
            <person name="Bloem J."/>
            <person name="Labutti K."/>
            <person name="Salamov A."/>
            <person name="Andreopoulos B."/>
            <person name="Baker S."/>
            <person name="Barry K."/>
            <person name="Bills G."/>
            <person name="Bluhm B."/>
            <person name="Cannon C."/>
            <person name="Castanera R."/>
            <person name="Culley D."/>
            <person name="Daum C."/>
            <person name="Ezra D."/>
            <person name="Gonzalez J."/>
            <person name="Henrissat B."/>
            <person name="Kuo A."/>
            <person name="Liang C."/>
            <person name="Lipzen A."/>
            <person name="Lutzoni F."/>
            <person name="Magnuson J."/>
            <person name="Mondo S."/>
            <person name="Nolan M."/>
            <person name="Ohm R."/>
            <person name="Pangilinan J."/>
            <person name="Park H.-J."/>
            <person name="Ramirez L."/>
            <person name="Alfaro M."/>
            <person name="Sun H."/>
            <person name="Tritt A."/>
            <person name="Yoshinaga Y."/>
            <person name="Zwiers L.-H."/>
            <person name="Turgeon B."/>
            <person name="Goodwin S."/>
            <person name="Spatafora J."/>
            <person name="Crous P."/>
            <person name="Grigoriev I."/>
        </authorList>
    </citation>
    <scope>NUCLEOTIDE SEQUENCE</scope>
    <source>
        <strain evidence="5">CBS 279.74</strain>
    </source>
</reference>
<dbReference type="Proteomes" id="UP000799428">
    <property type="component" value="Unassembled WGS sequence"/>
</dbReference>
<sequence>MLAPRASSAFICIRCELRLARPRLSALAPPPRATFSTSARRHDAFDEQPQFRFPVLKPRGELISRPSKIGRLRKRKGKAPLRETTETLGGVKTLGDDAKILLLKEEGEAEPEETPVLLITPQKAVDIIASLDLENASVGQEEINKRLDGLRPEPDAPPDEPQYIPYVAFLKLRKCLVDGFTLQQLLQYYNTKHGWEKQVSMSVPAKESGISKKPLDRTQWHLGTTQLNRRLPKSHVVHSLKGKANNKSMLVDQILRTAWNIVVLEEMEAPGEIELTLKPWQVFLLQSGTPCIYNQIGRDRKARVEVYQEHNAIRITANKSTAEYAADDVQQLLSNTERAVLDLAPFRRLLIEDPTLEDSTTRGLSLTTLEAVGRLSRTYIQVVKNHLVMIRGFDKISVEEARRGLLRTLPYKLSPRSIDRRKVLAAQKECYLLPTPFKGFLDYRFRNAEYGRWSLPVHKAPDAASQLEHNVATSDKAVAKTDEQFSKRISRSIKAIVEETQLEKDASPDVRPLYPFRITRSVSAEFGQVLVPIDADRASTPQSDAQNVPFSHLFPGLSNLLMNEALPVEAVFTAPQIEYEFIPNPAQANPLHAQRQYPRFSIRLKCQQGSQPIFHSAVLQSGEVFHDVLFPDKAVDVRFKVVQEITLLRPLLQPKVKSFVDAICANIESGERLTAPPMLQIIVPKMSIMDSEPVHKAERTLEYIFTGVRYEHSVWSSYQGYHVQYASTRAGALGKKGGMLSMHYNAKKDLKKDIKNFVNASVGIADILTKSATNNKPMAKSIRPRDQTSARKTRRSEMASRDGAEAPSLNEHSGEDMEHFSHGSKDTDLSNSDIAANDMENIDAKENQDEGILPNHHLEDGDFEDPSITSFLSENEYVEPEMAEEMVKGEADEEKHVVNAVMEGIENEANVSVEEVVSETSVLEPEDVPHAERSVLRSSG</sequence>
<dbReference type="Pfam" id="PF14611">
    <property type="entry name" value="KH_SLS1_1"/>
    <property type="match status" value="1"/>
</dbReference>
<dbReference type="PANTHER" id="PTHR37919">
    <property type="entry name" value="PROTEIN CBG05606"/>
    <property type="match status" value="1"/>
</dbReference>
<evidence type="ECO:0000259" key="3">
    <source>
        <dbReference type="Pfam" id="PF20776"/>
    </source>
</evidence>
<dbReference type="InterPro" id="IPR048401">
    <property type="entry name" value="SLS1_C"/>
</dbReference>
<feature type="region of interest" description="Disordered" evidence="1">
    <location>
        <begin position="775"/>
        <end position="832"/>
    </location>
</feature>
<dbReference type="Pfam" id="PF20776">
    <property type="entry name" value="SLS1_N"/>
    <property type="match status" value="1"/>
</dbReference>
<dbReference type="EMBL" id="MU005765">
    <property type="protein sequence ID" value="KAF2712984.1"/>
    <property type="molecule type" value="Genomic_DNA"/>
</dbReference>
<feature type="compositionally biased region" description="Basic and acidic residues" evidence="1">
    <location>
        <begin position="812"/>
        <end position="828"/>
    </location>
</feature>
<feature type="domain" description="SLS1 N-terminal" evidence="3">
    <location>
        <begin position="137"/>
        <end position="263"/>
    </location>
</feature>
<feature type="compositionally biased region" description="Basic and acidic residues" evidence="1">
    <location>
        <begin position="927"/>
        <end position="940"/>
    </location>
</feature>
<organism evidence="5 6">
    <name type="scientific">Pleomassaria siparia CBS 279.74</name>
    <dbReference type="NCBI Taxonomy" id="1314801"/>
    <lineage>
        <taxon>Eukaryota</taxon>
        <taxon>Fungi</taxon>
        <taxon>Dikarya</taxon>
        <taxon>Ascomycota</taxon>
        <taxon>Pezizomycotina</taxon>
        <taxon>Dothideomycetes</taxon>
        <taxon>Pleosporomycetidae</taxon>
        <taxon>Pleosporales</taxon>
        <taxon>Pleomassariaceae</taxon>
        <taxon>Pleomassaria</taxon>
    </lineage>
</organism>